<name>A0A1C7MAE4_GRIFR</name>
<dbReference type="GO" id="GO:0019901">
    <property type="term" value="F:protein kinase binding"/>
    <property type="evidence" value="ECO:0007669"/>
    <property type="project" value="InterPro"/>
</dbReference>
<dbReference type="OMA" id="WHIVKEA"/>
<reference evidence="3 4" key="1">
    <citation type="submission" date="2016-03" db="EMBL/GenBank/DDBJ databases">
        <title>Whole genome sequencing of Grifola frondosa 9006-11.</title>
        <authorList>
            <person name="Min B."/>
            <person name="Park H."/>
            <person name="Kim J.-G."/>
            <person name="Cho H."/>
            <person name="Oh Y.-L."/>
            <person name="Kong W.-S."/>
            <person name="Choi I.-G."/>
        </authorList>
    </citation>
    <scope>NUCLEOTIDE SEQUENCE [LARGE SCALE GENOMIC DNA]</scope>
    <source>
        <strain evidence="3 4">9006-11</strain>
    </source>
</reference>
<dbReference type="GO" id="GO:0000307">
    <property type="term" value="C:cyclin-dependent protein kinase holoenzyme complex"/>
    <property type="evidence" value="ECO:0007669"/>
    <property type="project" value="TreeGrafter"/>
</dbReference>
<dbReference type="InterPro" id="IPR013922">
    <property type="entry name" value="Cyclin_PHO80-like"/>
</dbReference>
<dbReference type="STRING" id="5627.A0A1C7MAE4"/>
<feature type="domain" description="Cyclin N-terminal" evidence="2">
    <location>
        <begin position="32"/>
        <end position="158"/>
    </location>
</feature>
<protein>
    <submittedName>
        <fullName evidence="3">PHO85 cyclin-1</fullName>
    </submittedName>
</protein>
<feature type="region of interest" description="Disordered" evidence="1">
    <location>
        <begin position="215"/>
        <end position="276"/>
    </location>
</feature>
<dbReference type="PANTHER" id="PTHR15615">
    <property type="match status" value="1"/>
</dbReference>
<organism evidence="3 4">
    <name type="scientific">Grifola frondosa</name>
    <name type="common">Maitake</name>
    <name type="synonym">Polyporus frondosus</name>
    <dbReference type="NCBI Taxonomy" id="5627"/>
    <lineage>
        <taxon>Eukaryota</taxon>
        <taxon>Fungi</taxon>
        <taxon>Dikarya</taxon>
        <taxon>Basidiomycota</taxon>
        <taxon>Agaricomycotina</taxon>
        <taxon>Agaricomycetes</taxon>
        <taxon>Polyporales</taxon>
        <taxon>Grifolaceae</taxon>
        <taxon>Grifola</taxon>
    </lineage>
</organism>
<dbReference type="GO" id="GO:0016538">
    <property type="term" value="F:cyclin-dependent protein serine/threonine kinase regulator activity"/>
    <property type="evidence" value="ECO:0007669"/>
    <property type="project" value="TreeGrafter"/>
</dbReference>
<dbReference type="Pfam" id="PF00134">
    <property type="entry name" value="Cyclin_N"/>
    <property type="match status" value="1"/>
</dbReference>
<dbReference type="SUPFAM" id="SSF47954">
    <property type="entry name" value="Cyclin-like"/>
    <property type="match status" value="1"/>
</dbReference>
<dbReference type="OrthoDB" id="10250320at2759"/>
<keyword evidence="4" id="KW-1185">Reference proteome</keyword>
<dbReference type="GO" id="GO:0005634">
    <property type="term" value="C:nucleus"/>
    <property type="evidence" value="ECO:0007669"/>
    <property type="project" value="TreeGrafter"/>
</dbReference>
<dbReference type="AlphaFoldDB" id="A0A1C7MAE4"/>
<feature type="compositionally biased region" description="Basic and acidic residues" evidence="1">
    <location>
        <begin position="418"/>
        <end position="428"/>
    </location>
</feature>
<dbReference type="InterPro" id="IPR006671">
    <property type="entry name" value="Cyclin_N"/>
</dbReference>
<evidence type="ECO:0000313" key="4">
    <source>
        <dbReference type="Proteomes" id="UP000092993"/>
    </source>
</evidence>
<dbReference type="Proteomes" id="UP000092993">
    <property type="component" value="Unassembled WGS sequence"/>
</dbReference>
<dbReference type="Gene3D" id="1.10.472.10">
    <property type="entry name" value="Cyclin-like"/>
    <property type="match status" value="1"/>
</dbReference>
<feature type="compositionally biased region" description="Polar residues" evidence="1">
    <location>
        <begin position="367"/>
        <end position="377"/>
    </location>
</feature>
<feature type="compositionally biased region" description="Low complexity" evidence="1">
    <location>
        <begin position="227"/>
        <end position="270"/>
    </location>
</feature>
<evidence type="ECO:0000313" key="3">
    <source>
        <dbReference type="EMBL" id="OBZ71984.1"/>
    </source>
</evidence>
<gene>
    <name evidence="3" type="primary">PCL1</name>
    <name evidence="3" type="ORF">A0H81_08096</name>
</gene>
<feature type="region of interest" description="Disordered" evidence="1">
    <location>
        <begin position="339"/>
        <end position="377"/>
    </location>
</feature>
<dbReference type="InterPro" id="IPR036915">
    <property type="entry name" value="Cyclin-like_sf"/>
</dbReference>
<dbReference type="EMBL" id="LUGG01000010">
    <property type="protein sequence ID" value="OBZ71984.1"/>
    <property type="molecule type" value="Genomic_DNA"/>
</dbReference>
<comment type="caution">
    <text evidence="3">The sequence shown here is derived from an EMBL/GenBank/DDBJ whole genome shotgun (WGS) entry which is preliminary data.</text>
</comment>
<evidence type="ECO:0000256" key="1">
    <source>
        <dbReference type="SAM" id="MobiDB-lite"/>
    </source>
</evidence>
<sequence>MSMDLRHPGSLLPRSFHNRDLVELMRQPVSFDMINYLALQTTRTPHKVSFTDREQSPGLPSLQDFIVFICQSSHVQAPTLLTTLIYLERLRTKLPKMAKGMPCTRHRVFLATLIVAAKYLNDSSPKNKNWGTYARLFDLAEINLMEKQLLFLLDYDLRFEEQEALVHFAPFLPTPSSPCETSAKETRATAVTRAKARVQAHITSLMKRLSSTYLGVPSATSSDSRPRTLSRASSSSTLGAASTSGDSEAGSLTSDSGSSSPSSSEASTEASPEEHDIEIQDARDSELSERRFQLQPVPAYAYRQGRKVSTASTCTVKSDATVAGSASDFRRLSNVSIQTVSSPSPLPVRGDASQVARSGIGRGSGAKRSTSYVCGQSQSEPGAMISSATMPAIARNATSVTTSSGGFLSRMWGAATKGQDKDKDRDGADTAEPSETHGTSSAFRRLAHSKSALFRSHQALEV</sequence>
<dbReference type="CDD" id="cd20557">
    <property type="entry name" value="CYCLIN_ScPCL1-like"/>
    <property type="match status" value="1"/>
</dbReference>
<feature type="region of interest" description="Disordered" evidence="1">
    <location>
        <begin position="410"/>
        <end position="444"/>
    </location>
</feature>
<evidence type="ECO:0000259" key="2">
    <source>
        <dbReference type="Pfam" id="PF00134"/>
    </source>
</evidence>
<accession>A0A1C7MAE4</accession>
<proteinExistence type="predicted"/>
<dbReference type="PANTHER" id="PTHR15615:SF10">
    <property type="entry name" value="PHO85 CYCLIN-2-RELATED"/>
    <property type="match status" value="1"/>
</dbReference>